<organism evidence="3 4">
    <name type="scientific">Batrachochytrium salamandrivorans</name>
    <dbReference type="NCBI Taxonomy" id="1357716"/>
    <lineage>
        <taxon>Eukaryota</taxon>
        <taxon>Fungi</taxon>
        <taxon>Fungi incertae sedis</taxon>
        <taxon>Chytridiomycota</taxon>
        <taxon>Chytridiomycota incertae sedis</taxon>
        <taxon>Chytridiomycetes</taxon>
        <taxon>Rhizophydiales</taxon>
        <taxon>Rhizophydiales incertae sedis</taxon>
        <taxon>Batrachochytrium</taxon>
    </lineage>
</organism>
<protein>
    <submittedName>
        <fullName evidence="3">Uncharacterized protein</fullName>
    </submittedName>
</protein>
<feature type="chain" id="PRO_5046930175" evidence="2">
    <location>
        <begin position="19"/>
        <end position="282"/>
    </location>
</feature>
<feature type="compositionally biased region" description="Basic and acidic residues" evidence="1">
    <location>
        <begin position="183"/>
        <end position="194"/>
    </location>
</feature>
<evidence type="ECO:0000256" key="2">
    <source>
        <dbReference type="SAM" id="SignalP"/>
    </source>
</evidence>
<feature type="compositionally biased region" description="Basic and acidic residues" evidence="1">
    <location>
        <begin position="93"/>
        <end position="126"/>
    </location>
</feature>
<evidence type="ECO:0000313" key="3">
    <source>
        <dbReference type="EMBL" id="KAH6586833.1"/>
    </source>
</evidence>
<feature type="compositionally biased region" description="Low complexity" evidence="1">
    <location>
        <begin position="164"/>
        <end position="179"/>
    </location>
</feature>
<dbReference type="Proteomes" id="UP001648503">
    <property type="component" value="Unassembled WGS sequence"/>
</dbReference>
<accession>A0ABQ8EUN4</accession>
<comment type="caution">
    <text evidence="3">The sequence shown here is derived from an EMBL/GenBank/DDBJ whole genome shotgun (WGS) entry which is preliminary data.</text>
</comment>
<keyword evidence="2" id="KW-0732">Signal</keyword>
<evidence type="ECO:0000313" key="4">
    <source>
        <dbReference type="Proteomes" id="UP001648503"/>
    </source>
</evidence>
<feature type="compositionally biased region" description="Basic residues" evidence="1">
    <location>
        <begin position="265"/>
        <end position="282"/>
    </location>
</feature>
<sequence length="282" mass="30557">MKIAAILVASLLAITGRAAPTSELADDGLQLYKRQPPPPPPAPPLPESSPTSKPYDWMAELKGKKSNKLAGESGSAKALQPSGPFQLGQIPEEGVRLKSVNRDKKLWDAESGSEDRVIKNNDDPNFKPKPKSSSKTPGKAPPLPPSNGGRIPSNWRKTADVDSSTKPSSATSASKTNSNIRVKLPDFDPKEVKLKPTTTRKRKSEPPTSEPPSYKSRLRKTPNRNDPKGQDADSSDTDEERTGREPSTSHQKKSSQAKTPLKVAPHLKPKPSKEARKKAGLF</sequence>
<reference evidence="3 4" key="1">
    <citation type="submission" date="2021-02" db="EMBL/GenBank/DDBJ databases">
        <title>Variation within the Batrachochytrium salamandrivorans European outbreak.</title>
        <authorList>
            <person name="Kelly M."/>
            <person name="Pasmans F."/>
            <person name="Shea T.P."/>
            <person name="Munoz J.F."/>
            <person name="Carranza S."/>
            <person name="Cuomo C.A."/>
            <person name="Martel A."/>
        </authorList>
    </citation>
    <scope>NUCLEOTIDE SEQUENCE [LARGE SCALE GENOMIC DNA]</scope>
    <source>
        <strain evidence="3 4">AMFP18/2</strain>
    </source>
</reference>
<keyword evidence="4" id="KW-1185">Reference proteome</keyword>
<proteinExistence type="predicted"/>
<evidence type="ECO:0000256" key="1">
    <source>
        <dbReference type="SAM" id="MobiDB-lite"/>
    </source>
</evidence>
<feature type="signal peptide" evidence="2">
    <location>
        <begin position="1"/>
        <end position="18"/>
    </location>
</feature>
<name>A0ABQ8EUN4_9FUNG</name>
<gene>
    <name evidence="3" type="ORF">BASA50_000197</name>
</gene>
<feature type="region of interest" description="Disordered" evidence="1">
    <location>
        <begin position="25"/>
        <end position="282"/>
    </location>
</feature>
<feature type="compositionally biased region" description="Pro residues" evidence="1">
    <location>
        <begin position="35"/>
        <end position="47"/>
    </location>
</feature>
<dbReference type="EMBL" id="JAFCIX010000570">
    <property type="protein sequence ID" value="KAH6586833.1"/>
    <property type="molecule type" value="Genomic_DNA"/>
</dbReference>